<evidence type="ECO:0000256" key="3">
    <source>
        <dbReference type="ARBA" id="ARBA00022475"/>
    </source>
</evidence>
<comment type="subcellular location">
    <subcellularLocation>
        <location evidence="1">Cell membrane</location>
        <topology evidence="1">Multi-pass membrane protein</topology>
    </subcellularLocation>
</comment>
<protein>
    <submittedName>
        <fullName evidence="8">Chromate transport protein</fullName>
    </submittedName>
</protein>
<comment type="similarity">
    <text evidence="2">Belongs to the chromate ion transporter (CHR) (TC 2.A.51) family.</text>
</comment>
<dbReference type="Pfam" id="PF02417">
    <property type="entry name" value="Chromate_transp"/>
    <property type="match status" value="1"/>
</dbReference>
<keyword evidence="6 7" id="KW-0472">Membrane</keyword>
<dbReference type="EMBL" id="AWVH01000039">
    <property type="protein sequence ID" value="ERJ91944.1"/>
    <property type="molecule type" value="Genomic_DNA"/>
</dbReference>
<evidence type="ECO:0000256" key="7">
    <source>
        <dbReference type="SAM" id="Phobius"/>
    </source>
</evidence>
<evidence type="ECO:0000256" key="5">
    <source>
        <dbReference type="ARBA" id="ARBA00022989"/>
    </source>
</evidence>
<feature type="transmembrane region" description="Helical" evidence="7">
    <location>
        <begin position="6"/>
        <end position="30"/>
    </location>
</feature>
<feature type="transmembrane region" description="Helical" evidence="7">
    <location>
        <begin position="109"/>
        <end position="134"/>
    </location>
</feature>
<sequence>MTLWSLFWLFFYIGLFTIGGGQVAITLMYQALVDKGIIDAELFYNMLAVSESTPGPIGINMATYLGTEMFGVWGGIITTLGTVAPSVIVILIIARFFGRIQDTLAVKNFFAVLRPVAAGLVYVAAWNVFRIAVLTLPHADETGVWYNAFNAPRFAAWCVCTVLLFKTKLPAVLYIVFGALFGMLFL</sequence>
<keyword evidence="4 7" id="KW-0812">Transmembrane</keyword>
<dbReference type="PANTHER" id="PTHR43663">
    <property type="entry name" value="CHROMATE TRANSPORT PROTEIN-RELATED"/>
    <property type="match status" value="1"/>
</dbReference>
<keyword evidence="3" id="KW-1003">Cell membrane</keyword>
<keyword evidence="9" id="KW-1185">Reference proteome</keyword>
<reference evidence="8 9" key="1">
    <citation type="submission" date="2013-08" db="EMBL/GenBank/DDBJ databases">
        <authorList>
            <person name="Weinstock G."/>
            <person name="Sodergren E."/>
            <person name="Wylie T."/>
            <person name="Fulton L."/>
            <person name="Fulton R."/>
            <person name="Fronick C."/>
            <person name="O'Laughlin M."/>
            <person name="Godfrey J."/>
            <person name="Miner T."/>
            <person name="Herter B."/>
            <person name="Appelbaum E."/>
            <person name="Cordes M."/>
            <person name="Lek S."/>
            <person name="Wollam A."/>
            <person name="Pepin K.H."/>
            <person name="Palsikar V.B."/>
            <person name="Mitreva M."/>
            <person name="Wilson R.K."/>
        </authorList>
    </citation>
    <scope>NUCLEOTIDE SEQUENCE [LARGE SCALE GENOMIC DNA]</scope>
    <source>
        <strain evidence="8 9">ATCC 700332</strain>
    </source>
</reference>
<organism evidence="8 9">
    <name type="scientific">Treponema lecithinolyticum ATCC 700332</name>
    <dbReference type="NCBI Taxonomy" id="1321815"/>
    <lineage>
        <taxon>Bacteria</taxon>
        <taxon>Pseudomonadati</taxon>
        <taxon>Spirochaetota</taxon>
        <taxon>Spirochaetia</taxon>
        <taxon>Spirochaetales</taxon>
        <taxon>Treponemataceae</taxon>
        <taxon>Treponema</taxon>
    </lineage>
</organism>
<evidence type="ECO:0000256" key="2">
    <source>
        <dbReference type="ARBA" id="ARBA00005262"/>
    </source>
</evidence>
<evidence type="ECO:0000313" key="9">
    <source>
        <dbReference type="Proteomes" id="UP000016649"/>
    </source>
</evidence>
<evidence type="ECO:0000256" key="4">
    <source>
        <dbReference type="ARBA" id="ARBA00022692"/>
    </source>
</evidence>
<gene>
    <name evidence="8" type="ORF">HMPREF9193_01602</name>
</gene>
<dbReference type="InterPro" id="IPR052518">
    <property type="entry name" value="CHR_Transporter"/>
</dbReference>
<dbReference type="InterPro" id="IPR003370">
    <property type="entry name" value="Chromate_transpt"/>
</dbReference>
<dbReference type="Proteomes" id="UP000016649">
    <property type="component" value="Unassembled WGS sequence"/>
</dbReference>
<name>A0ABN0NWY8_TRELE</name>
<dbReference type="PANTHER" id="PTHR43663:SF1">
    <property type="entry name" value="CHROMATE TRANSPORTER"/>
    <property type="match status" value="1"/>
</dbReference>
<feature type="transmembrane region" description="Helical" evidence="7">
    <location>
        <begin position="154"/>
        <end position="185"/>
    </location>
</feature>
<evidence type="ECO:0000256" key="1">
    <source>
        <dbReference type="ARBA" id="ARBA00004651"/>
    </source>
</evidence>
<evidence type="ECO:0000313" key="8">
    <source>
        <dbReference type="EMBL" id="ERJ91944.1"/>
    </source>
</evidence>
<proteinExistence type="inferred from homology"/>
<evidence type="ECO:0000256" key="6">
    <source>
        <dbReference type="ARBA" id="ARBA00023136"/>
    </source>
</evidence>
<feature type="transmembrane region" description="Helical" evidence="7">
    <location>
        <begin position="72"/>
        <end position="97"/>
    </location>
</feature>
<keyword evidence="5 7" id="KW-1133">Transmembrane helix</keyword>
<comment type="caution">
    <text evidence="8">The sequence shown here is derived from an EMBL/GenBank/DDBJ whole genome shotgun (WGS) entry which is preliminary data.</text>
</comment>
<dbReference type="RefSeq" id="WP_021687803.1">
    <property type="nucleotide sequence ID" value="NZ_KI260569.1"/>
</dbReference>
<accession>A0ABN0NWY8</accession>